<sequence length="202" mass="22379">MPSVKLLCKPKNSSTSGKPSPFKFKYLQIFFGPASELPPRITSSPPLAFPKRPPSFTSLDAHTADSPSGPLVGQRLHRHLLLFLLPQACRKPLRLGLLAFSGAPQVLTPCWLGTVREEGAVWLPLGRRPWRAPNPLPLRCFTHSRLAILGLRRSCIIQVFQSLEETLRAYGGLAGDSGRYVEQASSTVSHRRMFYSSTASFR</sequence>
<keyword evidence="2" id="KW-1185">Reference proteome</keyword>
<protein>
    <submittedName>
        <fullName evidence="1">Uncharacterized protein</fullName>
    </submittedName>
</protein>
<gene>
    <name evidence="1" type="ORF">KSP39_PZI016177</name>
</gene>
<name>A0AAP0B805_9ASPA</name>
<proteinExistence type="predicted"/>
<dbReference type="Proteomes" id="UP001418222">
    <property type="component" value="Unassembled WGS sequence"/>
</dbReference>
<dbReference type="EMBL" id="JBBWWQ010000014">
    <property type="protein sequence ID" value="KAK8930663.1"/>
    <property type="molecule type" value="Genomic_DNA"/>
</dbReference>
<evidence type="ECO:0000313" key="1">
    <source>
        <dbReference type="EMBL" id="KAK8930663.1"/>
    </source>
</evidence>
<reference evidence="1 2" key="1">
    <citation type="journal article" date="2022" name="Nat. Plants">
        <title>Genomes of leafy and leafless Platanthera orchids illuminate the evolution of mycoheterotrophy.</title>
        <authorList>
            <person name="Li M.H."/>
            <person name="Liu K.W."/>
            <person name="Li Z."/>
            <person name="Lu H.C."/>
            <person name="Ye Q.L."/>
            <person name="Zhang D."/>
            <person name="Wang J.Y."/>
            <person name="Li Y.F."/>
            <person name="Zhong Z.M."/>
            <person name="Liu X."/>
            <person name="Yu X."/>
            <person name="Liu D.K."/>
            <person name="Tu X.D."/>
            <person name="Liu B."/>
            <person name="Hao Y."/>
            <person name="Liao X.Y."/>
            <person name="Jiang Y.T."/>
            <person name="Sun W.H."/>
            <person name="Chen J."/>
            <person name="Chen Y.Q."/>
            <person name="Ai Y."/>
            <person name="Zhai J.W."/>
            <person name="Wu S.S."/>
            <person name="Zhou Z."/>
            <person name="Hsiao Y.Y."/>
            <person name="Wu W.L."/>
            <person name="Chen Y.Y."/>
            <person name="Lin Y.F."/>
            <person name="Hsu J.L."/>
            <person name="Li C.Y."/>
            <person name="Wang Z.W."/>
            <person name="Zhao X."/>
            <person name="Zhong W.Y."/>
            <person name="Ma X.K."/>
            <person name="Ma L."/>
            <person name="Huang J."/>
            <person name="Chen G.Z."/>
            <person name="Huang M.Z."/>
            <person name="Huang L."/>
            <person name="Peng D.H."/>
            <person name="Luo Y.B."/>
            <person name="Zou S.Q."/>
            <person name="Chen S.P."/>
            <person name="Lan S."/>
            <person name="Tsai W.C."/>
            <person name="Van de Peer Y."/>
            <person name="Liu Z.J."/>
        </authorList>
    </citation>
    <scope>NUCLEOTIDE SEQUENCE [LARGE SCALE GENOMIC DNA]</scope>
    <source>
        <strain evidence="1">Lor287</strain>
    </source>
</reference>
<organism evidence="1 2">
    <name type="scientific">Platanthera zijinensis</name>
    <dbReference type="NCBI Taxonomy" id="2320716"/>
    <lineage>
        <taxon>Eukaryota</taxon>
        <taxon>Viridiplantae</taxon>
        <taxon>Streptophyta</taxon>
        <taxon>Embryophyta</taxon>
        <taxon>Tracheophyta</taxon>
        <taxon>Spermatophyta</taxon>
        <taxon>Magnoliopsida</taxon>
        <taxon>Liliopsida</taxon>
        <taxon>Asparagales</taxon>
        <taxon>Orchidaceae</taxon>
        <taxon>Orchidoideae</taxon>
        <taxon>Orchideae</taxon>
        <taxon>Orchidinae</taxon>
        <taxon>Platanthera</taxon>
    </lineage>
</organism>
<dbReference type="AlphaFoldDB" id="A0AAP0B805"/>
<evidence type="ECO:0000313" key="2">
    <source>
        <dbReference type="Proteomes" id="UP001418222"/>
    </source>
</evidence>
<accession>A0AAP0B805</accession>
<comment type="caution">
    <text evidence="1">The sequence shown here is derived from an EMBL/GenBank/DDBJ whole genome shotgun (WGS) entry which is preliminary data.</text>
</comment>